<dbReference type="SUPFAM" id="SSF46785">
    <property type="entry name" value="Winged helix' DNA-binding domain"/>
    <property type="match status" value="1"/>
</dbReference>
<accession>A0A1B1NE06</accession>
<protein>
    <submittedName>
        <fullName evidence="2">Transcriptional regulator, MarR family</fullName>
    </submittedName>
</protein>
<dbReference type="Proteomes" id="UP000092482">
    <property type="component" value="Chromosome"/>
</dbReference>
<proteinExistence type="predicted"/>
<dbReference type="SMART" id="SM00347">
    <property type="entry name" value="HTH_MARR"/>
    <property type="match status" value="1"/>
</dbReference>
<evidence type="ECO:0000259" key="1">
    <source>
        <dbReference type="PROSITE" id="PS50995"/>
    </source>
</evidence>
<dbReference type="InterPro" id="IPR036390">
    <property type="entry name" value="WH_DNA-bd_sf"/>
</dbReference>
<dbReference type="AlphaFoldDB" id="A0A1B1NE06"/>
<dbReference type="PRINTS" id="PR00598">
    <property type="entry name" value="HTHMARR"/>
</dbReference>
<dbReference type="PANTHER" id="PTHR33164">
    <property type="entry name" value="TRANSCRIPTIONAL REGULATOR, MARR FAMILY"/>
    <property type="match status" value="1"/>
</dbReference>
<dbReference type="PROSITE" id="PS50995">
    <property type="entry name" value="HTH_MARR_2"/>
    <property type="match status" value="1"/>
</dbReference>
<dbReference type="InterPro" id="IPR036388">
    <property type="entry name" value="WH-like_DNA-bd_sf"/>
</dbReference>
<organism evidence="2 3">
    <name type="scientific">Serinicoccus hydrothermalis</name>
    <dbReference type="NCBI Taxonomy" id="1758689"/>
    <lineage>
        <taxon>Bacteria</taxon>
        <taxon>Bacillati</taxon>
        <taxon>Actinomycetota</taxon>
        <taxon>Actinomycetes</taxon>
        <taxon>Micrococcales</taxon>
        <taxon>Ornithinimicrobiaceae</taxon>
        <taxon>Serinicoccus</taxon>
    </lineage>
</organism>
<dbReference type="PANTHER" id="PTHR33164:SF43">
    <property type="entry name" value="HTH-TYPE TRANSCRIPTIONAL REPRESSOR YETL"/>
    <property type="match status" value="1"/>
</dbReference>
<keyword evidence="3" id="KW-1185">Reference proteome</keyword>
<dbReference type="OrthoDB" id="4462574at2"/>
<dbReference type="InterPro" id="IPR039422">
    <property type="entry name" value="MarR/SlyA-like"/>
</dbReference>
<dbReference type="EMBL" id="CP014989">
    <property type="protein sequence ID" value="ANS79678.1"/>
    <property type="molecule type" value="Genomic_DNA"/>
</dbReference>
<dbReference type="GO" id="GO:0003700">
    <property type="term" value="F:DNA-binding transcription factor activity"/>
    <property type="evidence" value="ECO:0007669"/>
    <property type="project" value="InterPro"/>
</dbReference>
<dbReference type="Gene3D" id="1.10.10.10">
    <property type="entry name" value="Winged helix-like DNA-binding domain superfamily/Winged helix DNA-binding domain"/>
    <property type="match status" value="1"/>
</dbReference>
<sequence>MTATHETVDRAALLDRLASAERELHALAIRAVEPWTMPADLTLRQLQVLTLVRHTPGITGQDLAHLLGVSTPTTSGIVERVAAKRWVRREHDPSDRRRLLLHLTAAGEQLLEDLEEPTRLGRQLVLDRLGDAEVADLVRLVERMRDVALDVGAERG</sequence>
<gene>
    <name evidence="2" type="ORF">SGUI_2282</name>
</gene>
<feature type="domain" description="HTH marR-type" evidence="1">
    <location>
        <begin position="10"/>
        <end position="146"/>
    </location>
</feature>
<dbReference type="KEGG" id="serj:SGUI_2282"/>
<evidence type="ECO:0000313" key="2">
    <source>
        <dbReference type="EMBL" id="ANS79678.1"/>
    </source>
</evidence>
<dbReference type="GO" id="GO:0006950">
    <property type="term" value="P:response to stress"/>
    <property type="evidence" value="ECO:0007669"/>
    <property type="project" value="TreeGrafter"/>
</dbReference>
<name>A0A1B1NE06_9MICO</name>
<dbReference type="InterPro" id="IPR000835">
    <property type="entry name" value="HTH_MarR-typ"/>
</dbReference>
<dbReference type="Pfam" id="PF12802">
    <property type="entry name" value="MarR_2"/>
    <property type="match status" value="1"/>
</dbReference>
<dbReference type="RefSeq" id="WP_066640347.1">
    <property type="nucleotide sequence ID" value="NZ_CP014989.1"/>
</dbReference>
<reference evidence="2 3" key="1">
    <citation type="submission" date="2016-03" db="EMBL/GenBank/DDBJ databases">
        <title>Shallow-sea hydrothermal system.</title>
        <authorList>
            <person name="Tang K."/>
        </authorList>
    </citation>
    <scope>NUCLEOTIDE SEQUENCE [LARGE SCALE GENOMIC DNA]</scope>
    <source>
        <strain evidence="2 3">JLT9</strain>
    </source>
</reference>
<evidence type="ECO:0000313" key="3">
    <source>
        <dbReference type="Proteomes" id="UP000092482"/>
    </source>
</evidence>
<dbReference type="STRING" id="1758689.SGUI_2282"/>